<dbReference type="Proteomes" id="UP000030106">
    <property type="component" value="Unassembled WGS sequence"/>
</dbReference>
<evidence type="ECO:0000256" key="1">
    <source>
        <dbReference type="SAM" id="MobiDB-lite"/>
    </source>
</evidence>
<proteinExistence type="predicted"/>
<gene>
    <name evidence="2" type="ORF">BBAD15_g11760</name>
</gene>
<name>A0A0A2VQC0_BEABA</name>
<dbReference type="EMBL" id="ANFO01001297">
    <property type="protein sequence ID" value="KGQ03014.1"/>
    <property type="molecule type" value="Genomic_DNA"/>
</dbReference>
<comment type="caution">
    <text evidence="2">The sequence shown here is derived from an EMBL/GenBank/DDBJ whole genome shotgun (WGS) entry which is preliminary data.</text>
</comment>
<dbReference type="OrthoDB" id="4940277at2759"/>
<dbReference type="HOGENOM" id="CLU_1124345_0_0_1"/>
<dbReference type="AlphaFoldDB" id="A0A0A2VQC0"/>
<evidence type="ECO:0000313" key="2">
    <source>
        <dbReference type="EMBL" id="KGQ03014.1"/>
    </source>
</evidence>
<sequence>MDDVMLCAARLAFLEGVHRLALPDTHAFTPQSVERRVSAIERHDGRITLPPPNEPCTWNSLMWRLWRADFRADLVTNPLFDAYLDGLAGMLKENCTTAVLRRVVDSLGHDLPEIKCPREQAAAAAGATEAGATEGEECEECLVAVVQKLAYVGGRLGQRPPIKPFSKGTIQAFAAVVGENFGLFGSAPRHQPDAPIRPASPNAERAGPGATLDHERHSVKTWIMEGLSIKTIPEGPHSIRTGIVKTL</sequence>
<protein>
    <submittedName>
        <fullName evidence="2">Uncharacterized protein</fullName>
    </submittedName>
</protein>
<accession>A0A0A2VQC0</accession>
<feature type="region of interest" description="Disordered" evidence="1">
    <location>
        <begin position="188"/>
        <end position="211"/>
    </location>
</feature>
<reference evidence="2 3" key="1">
    <citation type="submission" date="2012-10" db="EMBL/GenBank/DDBJ databases">
        <title>Genome sequencing and analysis of entomopathogenic fungi Beauveria bassiana D1-5.</title>
        <authorList>
            <person name="Li Q."/>
            <person name="Wang L."/>
            <person name="Zhang Z."/>
            <person name="Wang Q."/>
            <person name="Ren J."/>
            <person name="Wang M."/>
            <person name="Xu W."/>
            <person name="Wang J."/>
            <person name="Lu Y."/>
            <person name="Du Q."/>
            <person name="Sun Z."/>
        </authorList>
    </citation>
    <scope>NUCLEOTIDE SEQUENCE [LARGE SCALE GENOMIC DNA]</scope>
    <source>
        <strain evidence="2 3">D1-5</strain>
    </source>
</reference>
<evidence type="ECO:0000313" key="3">
    <source>
        <dbReference type="Proteomes" id="UP000030106"/>
    </source>
</evidence>
<organism evidence="2 3">
    <name type="scientific">Beauveria bassiana D1-5</name>
    <dbReference type="NCBI Taxonomy" id="1245745"/>
    <lineage>
        <taxon>Eukaryota</taxon>
        <taxon>Fungi</taxon>
        <taxon>Dikarya</taxon>
        <taxon>Ascomycota</taxon>
        <taxon>Pezizomycotina</taxon>
        <taxon>Sordariomycetes</taxon>
        <taxon>Hypocreomycetidae</taxon>
        <taxon>Hypocreales</taxon>
        <taxon>Cordycipitaceae</taxon>
        <taxon>Beauveria</taxon>
    </lineage>
</organism>